<keyword evidence="3" id="KW-0732">Signal</keyword>
<dbReference type="STRING" id="36745.CLSAP_45740"/>
<dbReference type="PATRIC" id="fig|931276.5.peg.4840"/>
<dbReference type="PROSITE" id="PS51170">
    <property type="entry name" value="CW"/>
    <property type="match status" value="3"/>
</dbReference>
<protein>
    <recommendedName>
        <fullName evidence="6">Cell wall binding repeat-containing protein</fullName>
    </recommendedName>
</protein>
<feature type="signal peptide" evidence="3">
    <location>
        <begin position="1"/>
        <end position="26"/>
    </location>
</feature>
<gene>
    <name evidence="4" type="ORF">Cspa_c48010</name>
</gene>
<reference evidence="4 5" key="1">
    <citation type="submission" date="2013-02" db="EMBL/GenBank/DDBJ databases">
        <title>Genome sequence of Clostridium saccharoperbutylacetonicum N1-4(HMT).</title>
        <authorList>
            <person name="Poehlein A."/>
            <person name="Daniel R."/>
        </authorList>
    </citation>
    <scope>NUCLEOTIDE SEQUENCE [LARGE SCALE GENOMIC DNA]</scope>
    <source>
        <strain evidence="5">N1-4(HMT)</strain>
    </source>
</reference>
<dbReference type="KEGG" id="csr:Cspa_c48010"/>
<dbReference type="Proteomes" id="UP000011728">
    <property type="component" value="Chromosome"/>
</dbReference>
<dbReference type="InterPro" id="IPR018337">
    <property type="entry name" value="Cell_wall/Cho-bd_repeat"/>
</dbReference>
<dbReference type="Pfam" id="PF19127">
    <property type="entry name" value="Choline_bind_3"/>
    <property type="match status" value="1"/>
</dbReference>
<keyword evidence="1" id="KW-0677">Repeat</keyword>
<name>M1MKU0_9CLOT</name>
<accession>M1MKU0</accession>
<dbReference type="EMBL" id="CP004121">
    <property type="protein sequence ID" value="AGF58554.1"/>
    <property type="molecule type" value="Genomic_DNA"/>
</dbReference>
<evidence type="ECO:0000256" key="3">
    <source>
        <dbReference type="SAM" id="SignalP"/>
    </source>
</evidence>
<evidence type="ECO:0000313" key="4">
    <source>
        <dbReference type="EMBL" id="AGF58554.1"/>
    </source>
</evidence>
<feature type="repeat" description="Cell wall-binding" evidence="2">
    <location>
        <begin position="542"/>
        <end position="561"/>
    </location>
</feature>
<dbReference type="Gene3D" id="2.10.270.10">
    <property type="entry name" value="Cholin Binding"/>
    <property type="match status" value="1"/>
</dbReference>
<feature type="chain" id="PRO_5004015729" description="Cell wall binding repeat-containing protein" evidence="3">
    <location>
        <begin position="27"/>
        <end position="600"/>
    </location>
</feature>
<dbReference type="eggNOG" id="COG5263">
    <property type="taxonomic scope" value="Bacteria"/>
</dbReference>
<dbReference type="Pfam" id="PF01473">
    <property type="entry name" value="Choline_bind_1"/>
    <property type="match status" value="1"/>
</dbReference>
<evidence type="ECO:0000313" key="5">
    <source>
        <dbReference type="Proteomes" id="UP000011728"/>
    </source>
</evidence>
<evidence type="ECO:0000256" key="1">
    <source>
        <dbReference type="ARBA" id="ARBA00022737"/>
    </source>
</evidence>
<feature type="repeat" description="Cell wall-binding" evidence="2">
    <location>
        <begin position="522"/>
        <end position="541"/>
    </location>
</feature>
<sequence length="600" mass="66833">MIKRITKSTSILICIASIISIAPAHAADYKVLDAQEGTIYSATAKGKGIFLDGEINGEEEAVYWVSEDGKYNKLNGINTGATFSDLLLNKYLEIDDGSSDYSYIDITDNCKLLDYDVREDLEDAEAILLKSKIKHDNAGRFDESYYSSSNLISATIEGKNKFLSSSNGLAIYKYKLKEPQINGDYYSTIYANLQGNYVDVDYDLGNLKVSMSTTSSAVTIKNTKDTYEIKQDGITYELKAVIKENKYVTSDSDTIYRLADLTIYKKEKGASDSTYKSATNELKFGKDCYQVTDGNSVTVLQKFSMTPAIDTIDGIKSPKDSTIYFIADEDGNNEYLLGKSVADAIKKIGLSKGAGKVKLTANSQGLYSMYQDTAQKKLYVEKLKLKSKNGFNYIDYDDYYSSDVDSIDSLNTPGGFPWFVNNAYVKAWDGKNFNKLYRIDGSMDSVSITSKDNMIAWNTDTGVYSIVHNITSTKDKNAISGSDTINPQTTTNAAITLNNSSNGWVLNQDNTWTYTLQDGTKKTGWFNTNGSWYYFNADGIMSTGWIKDNDIWYFLDTSGLMKTGWINYNSSWYYCNPSGAMLHDTVIDGYKLGIDGAWTN</sequence>
<evidence type="ECO:0000256" key="2">
    <source>
        <dbReference type="PROSITE-ProRule" id="PRU00591"/>
    </source>
</evidence>
<dbReference type="HOGENOM" id="CLU_020400_0_0_9"/>
<dbReference type="SUPFAM" id="SSF69360">
    <property type="entry name" value="Cell wall binding repeat"/>
    <property type="match status" value="1"/>
</dbReference>
<evidence type="ECO:0008006" key="6">
    <source>
        <dbReference type="Google" id="ProtNLM"/>
    </source>
</evidence>
<dbReference type="RefSeq" id="WP_015394863.1">
    <property type="nucleotide sequence ID" value="NC_020291.1"/>
</dbReference>
<feature type="repeat" description="Cell wall-binding" evidence="2">
    <location>
        <begin position="562"/>
        <end position="581"/>
    </location>
</feature>
<organism evidence="4 5">
    <name type="scientific">Clostridium saccharoperbutylacetonicum N1-4(HMT)</name>
    <dbReference type="NCBI Taxonomy" id="931276"/>
    <lineage>
        <taxon>Bacteria</taxon>
        <taxon>Bacillati</taxon>
        <taxon>Bacillota</taxon>
        <taxon>Clostridia</taxon>
        <taxon>Eubacteriales</taxon>
        <taxon>Clostridiaceae</taxon>
        <taxon>Clostridium</taxon>
    </lineage>
</organism>
<dbReference type="OrthoDB" id="1937958at2"/>
<dbReference type="AlphaFoldDB" id="M1MKU0"/>
<keyword evidence="5" id="KW-1185">Reference proteome</keyword>
<proteinExistence type="predicted"/>